<evidence type="ECO:0000256" key="2">
    <source>
        <dbReference type="SAM" id="SignalP"/>
    </source>
</evidence>
<dbReference type="EMBL" id="JBANMG010000005">
    <property type="protein sequence ID" value="KAK6952781.1"/>
    <property type="molecule type" value="Genomic_DNA"/>
</dbReference>
<feature type="chain" id="PRO_5043635113" description="AB hydrolase-1 domain-containing protein" evidence="2">
    <location>
        <begin position="18"/>
        <end position="371"/>
    </location>
</feature>
<dbReference type="InterPro" id="IPR029058">
    <property type="entry name" value="AB_hydrolase_fold"/>
</dbReference>
<dbReference type="Pfam" id="PF12697">
    <property type="entry name" value="Abhydrolase_6"/>
    <property type="match status" value="1"/>
</dbReference>
<dbReference type="PANTHER" id="PTHR43798:SF31">
    <property type="entry name" value="AB HYDROLASE SUPERFAMILY PROTEIN YCLE"/>
    <property type="match status" value="1"/>
</dbReference>
<keyword evidence="5" id="KW-1185">Reference proteome</keyword>
<keyword evidence="2" id="KW-0732">Signal</keyword>
<evidence type="ECO:0000259" key="3">
    <source>
        <dbReference type="Pfam" id="PF12697"/>
    </source>
</evidence>
<dbReference type="InterPro" id="IPR000073">
    <property type="entry name" value="AB_hydrolase_1"/>
</dbReference>
<protein>
    <recommendedName>
        <fullName evidence="3">AB hydrolase-1 domain-containing protein</fullName>
    </recommendedName>
</protein>
<proteinExistence type="predicted"/>
<organism evidence="4 5">
    <name type="scientific">Daldinia eschscholtzii</name>
    <dbReference type="NCBI Taxonomy" id="292717"/>
    <lineage>
        <taxon>Eukaryota</taxon>
        <taxon>Fungi</taxon>
        <taxon>Dikarya</taxon>
        <taxon>Ascomycota</taxon>
        <taxon>Pezizomycotina</taxon>
        <taxon>Sordariomycetes</taxon>
        <taxon>Xylariomycetidae</taxon>
        <taxon>Xylariales</taxon>
        <taxon>Hypoxylaceae</taxon>
        <taxon>Daldinia</taxon>
    </lineage>
</organism>
<evidence type="ECO:0000256" key="1">
    <source>
        <dbReference type="ARBA" id="ARBA00022801"/>
    </source>
</evidence>
<gene>
    <name evidence="4" type="ORF">Daesc_005075</name>
</gene>
<dbReference type="Proteomes" id="UP001369815">
    <property type="component" value="Unassembled WGS sequence"/>
</dbReference>
<dbReference type="GO" id="GO:0016020">
    <property type="term" value="C:membrane"/>
    <property type="evidence" value="ECO:0007669"/>
    <property type="project" value="TreeGrafter"/>
</dbReference>
<feature type="domain" description="AB hydrolase-1" evidence="3">
    <location>
        <begin position="99"/>
        <end position="256"/>
    </location>
</feature>
<sequence length="371" mass="39514">MFSYVVSVFVFATVVSAIPQFPQPGCRDISIPITVSVPRFIVNATVNDNWDAIALTLALTRRDFSESTDPLPITGKTSEPVESTFKVGATLCGKGGPTLVLTHGILESKLYWQPTPKGFEKYNFVKAAVAAGYSVLSYDRIGVGSSSKVDALSDAQFQVEAAVLDSLVDYARYATNATKVALVGHSYGAYLTVASAASKKTAVDAIVLSGFAGGFSYFGPFLAGSGFRVARLQNPLRWGALDSGYLTSADLFAETYAYFGEECDFERRVAEWSHYKSSEPFAVGELPSLIASSPLNFAGVTAPVLAIQGQFDLSACGGNCIGLLDGLKKDFASAKVVKTVDNLPAGHNLNLHKVAPQAFETIFSFLKSQGV</sequence>
<feature type="signal peptide" evidence="2">
    <location>
        <begin position="1"/>
        <end position="17"/>
    </location>
</feature>
<keyword evidence="1" id="KW-0378">Hydrolase</keyword>
<evidence type="ECO:0000313" key="4">
    <source>
        <dbReference type="EMBL" id="KAK6952781.1"/>
    </source>
</evidence>
<comment type="caution">
    <text evidence="4">The sequence shown here is derived from an EMBL/GenBank/DDBJ whole genome shotgun (WGS) entry which is preliminary data.</text>
</comment>
<dbReference type="AlphaFoldDB" id="A0AAX6MKS1"/>
<accession>A0AAX6MKS1</accession>
<dbReference type="GO" id="GO:0016787">
    <property type="term" value="F:hydrolase activity"/>
    <property type="evidence" value="ECO:0007669"/>
    <property type="project" value="UniProtKB-KW"/>
</dbReference>
<dbReference type="Gene3D" id="3.40.50.1820">
    <property type="entry name" value="alpha/beta hydrolase"/>
    <property type="match status" value="1"/>
</dbReference>
<dbReference type="SUPFAM" id="SSF53474">
    <property type="entry name" value="alpha/beta-Hydrolases"/>
    <property type="match status" value="1"/>
</dbReference>
<evidence type="ECO:0000313" key="5">
    <source>
        <dbReference type="Proteomes" id="UP001369815"/>
    </source>
</evidence>
<dbReference type="InterPro" id="IPR050266">
    <property type="entry name" value="AB_hydrolase_sf"/>
</dbReference>
<reference evidence="4 5" key="1">
    <citation type="journal article" date="2024" name="Front Chem Biol">
        <title>Unveiling the potential of Daldinia eschscholtzii MFLUCC 19-0629 through bioactivity and bioinformatics studies for enhanced sustainable agriculture production.</title>
        <authorList>
            <person name="Brooks S."/>
            <person name="Weaver J.A."/>
            <person name="Klomchit A."/>
            <person name="Alharthi S.A."/>
            <person name="Onlamun T."/>
            <person name="Nurani R."/>
            <person name="Vong T.K."/>
            <person name="Alberti F."/>
            <person name="Greco C."/>
        </authorList>
    </citation>
    <scope>NUCLEOTIDE SEQUENCE [LARGE SCALE GENOMIC DNA]</scope>
    <source>
        <strain evidence="4">MFLUCC 19-0629</strain>
    </source>
</reference>
<name>A0AAX6MKS1_9PEZI</name>
<dbReference type="PANTHER" id="PTHR43798">
    <property type="entry name" value="MONOACYLGLYCEROL LIPASE"/>
    <property type="match status" value="1"/>
</dbReference>